<gene>
    <name evidence="2" type="ORF">ACFSUT_47645</name>
</gene>
<evidence type="ECO:0000313" key="3">
    <source>
        <dbReference type="Proteomes" id="UP001597542"/>
    </source>
</evidence>
<evidence type="ECO:0000256" key="1">
    <source>
        <dbReference type="SAM" id="MobiDB-lite"/>
    </source>
</evidence>
<feature type="compositionally biased region" description="Basic and acidic residues" evidence="1">
    <location>
        <begin position="89"/>
        <end position="107"/>
    </location>
</feature>
<reference evidence="3" key="1">
    <citation type="journal article" date="2019" name="Int. J. Syst. Evol. Microbiol.">
        <title>The Global Catalogue of Microorganisms (GCM) 10K type strain sequencing project: providing services to taxonomists for standard genome sequencing and annotation.</title>
        <authorList>
            <consortium name="The Broad Institute Genomics Platform"/>
            <consortium name="The Broad Institute Genome Sequencing Center for Infectious Disease"/>
            <person name="Wu L."/>
            <person name="Ma J."/>
        </authorList>
    </citation>
    <scope>NUCLEOTIDE SEQUENCE [LARGE SCALE GENOMIC DNA]</scope>
    <source>
        <strain evidence="3">CGMCC 4.7638</strain>
    </source>
</reference>
<proteinExistence type="predicted"/>
<dbReference type="Proteomes" id="UP001597542">
    <property type="component" value="Unassembled WGS sequence"/>
</dbReference>
<comment type="caution">
    <text evidence="2">The sequence shown here is derived from an EMBL/GenBank/DDBJ whole genome shotgun (WGS) entry which is preliminary data.</text>
</comment>
<sequence length="122" mass="13378">MTEPQETSESLLYWGTNHQGGTADHYAGRVHVVWPENEFYGLCGLPIEEIWEQRPPVPDNLCTLCCVRAMAALFPAFSESLLVPSSGSGKHELAPQDHRVAPERATERTTLIPAVESADSCA</sequence>
<keyword evidence="3" id="KW-1185">Reference proteome</keyword>
<name>A0ABW5IG45_9PSEU</name>
<dbReference type="EMBL" id="JBHUKQ010000039">
    <property type="protein sequence ID" value="MFD2488024.1"/>
    <property type="molecule type" value="Genomic_DNA"/>
</dbReference>
<protein>
    <submittedName>
        <fullName evidence="2">Uncharacterized protein</fullName>
    </submittedName>
</protein>
<feature type="region of interest" description="Disordered" evidence="1">
    <location>
        <begin position="86"/>
        <end position="109"/>
    </location>
</feature>
<organism evidence="2 3">
    <name type="scientific">Amycolatopsis albidoflavus</name>
    <dbReference type="NCBI Taxonomy" id="102226"/>
    <lineage>
        <taxon>Bacteria</taxon>
        <taxon>Bacillati</taxon>
        <taxon>Actinomycetota</taxon>
        <taxon>Actinomycetes</taxon>
        <taxon>Pseudonocardiales</taxon>
        <taxon>Pseudonocardiaceae</taxon>
        <taxon>Amycolatopsis</taxon>
    </lineage>
</organism>
<evidence type="ECO:0000313" key="2">
    <source>
        <dbReference type="EMBL" id="MFD2488024.1"/>
    </source>
</evidence>
<accession>A0ABW5IG45</accession>
<dbReference type="RefSeq" id="WP_344280620.1">
    <property type="nucleotide sequence ID" value="NZ_BAAAHV010000017.1"/>
</dbReference>